<dbReference type="AlphaFoldDB" id="A0A930HKN1"/>
<organism evidence="5 6">
    <name type="scientific">Prevotella aurantiaca</name>
    <dbReference type="NCBI Taxonomy" id="596085"/>
    <lineage>
        <taxon>Bacteria</taxon>
        <taxon>Pseudomonadati</taxon>
        <taxon>Bacteroidota</taxon>
        <taxon>Bacteroidia</taxon>
        <taxon>Bacteroidales</taxon>
        <taxon>Prevotellaceae</taxon>
        <taxon>Prevotella</taxon>
    </lineage>
</organism>
<dbReference type="InterPro" id="IPR050745">
    <property type="entry name" value="Multifunctional_regulatory"/>
</dbReference>
<dbReference type="Gene3D" id="1.25.40.20">
    <property type="entry name" value="Ankyrin repeat-containing domain"/>
    <property type="match status" value="1"/>
</dbReference>
<evidence type="ECO:0000256" key="1">
    <source>
        <dbReference type="ARBA" id="ARBA00022737"/>
    </source>
</evidence>
<gene>
    <name evidence="5" type="ORF">HXN26_01085</name>
</gene>
<sequence>MNRFRLWVLCFLLATFAMPNYAQQGGKKRVATGKTIQTKDYYALTIKAIKTKNQADFNANIKHIKNIDSLIVVDEDHAYSLLGFACLYNNKTAVQQLIARKADIACAFSDNMLIYDALYMAIINSDIQLATLFLSLGANPNQPYNEHGLCPLALSCSLNNVQMASLLLEKGAKADGLGNLGGEYVWYPLISAVENNNVNMVRLLLKYGAKRNVKDTEGATPISIARSNRATEIIKLLEKR</sequence>
<dbReference type="RefSeq" id="WP_311550061.1">
    <property type="nucleotide sequence ID" value="NZ_CAUOTG010000008.1"/>
</dbReference>
<comment type="caution">
    <text evidence="5">The sequence shown here is derived from an EMBL/GenBank/DDBJ whole genome shotgun (WGS) entry which is preliminary data.</text>
</comment>
<reference evidence="5" key="1">
    <citation type="submission" date="2020-04" db="EMBL/GenBank/DDBJ databases">
        <title>Deep metagenomics examines the oral microbiome during advanced dental caries in children, revealing novel taxa and co-occurrences with host molecules.</title>
        <authorList>
            <person name="Baker J.L."/>
            <person name="Morton J.T."/>
            <person name="Dinis M."/>
            <person name="Alvarez R."/>
            <person name="Tran N.C."/>
            <person name="Knight R."/>
            <person name="Edlund A."/>
        </authorList>
    </citation>
    <scope>NUCLEOTIDE SEQUENCE</scope>
    <source>
        <strain evidence="5">JCVI_44_bin.5</strain>
    </source>
</reference>
<evidence type="ECO:0000256" key="2">
    <source>
        <dbReference type="ARBA" id="ARBA00023043"/>
    </source>
</evidence>
<evidence type="ECO:0000256" key="4">
    <source>
        <dbReference type="SAM" id="SignalP"/>
    </source>
</evidence>
<dbReference type="Pfam" id="PF12796">
    <property type="entry name" value="Ank_2"/>
    <property type="match status" value="2"/>
</dbReference>
<dbReference type="Proteomes" id="UP000771736">
    <property type="component" value="Unassembled WGS sequence"/>
</dbReference>
<dbReference type="PROSITE" id="PS50088">
    <property type="entry name" value="ANK_REPEAT"/>
    <property type="match status" value="1"/>
</dbReference>
<keyword evidence="2 3" id="KW-0040">ANK repeat</keyword>
<dbReference type="PROSITE" id="PS50297">
    <property type="entry name" value="ANK_REP_REGION"/>
    <property type="match status" value="1"/>
</dbReference>
<feature type="chain" id="PRO_5036815723" evidence="4">
    <location>
        <begin position="23"/>
        <end position="240"/>
    </location>
</feature>
<dbReference type="EMBL" id="JABZSJ010000002">
    <property type="protein sequence ID" value="MBF1383443.1"/>
    <property type="molecule type" value="Genomic_DNA"/>
</dbReference>
<keyword evidence="4" id="KW-0732">Signal</keyword>
<name>A0A930HKN1_9BACT</name>
<dbReference type="PANTHER" id="PTHR24189">
    <property type="entry name" value="MYOTROPHIN"/>
    <property type="match status" value="1"/>
</dbReference>
<dbReference type="InterPro" id="IPR002110">
    <property type="entry name" value="Ankyrin_rpt"/>
</dbReference>
<feature type="signal peptide" evidence="4">
    <location>
        <begin position="1"/>
        <end position="22"/>
    </location>
</feature>
<feature type="repeat" description="ANK" evidence="3">
    <location>
        <begin position="188"/>
        <end position="216"/>
    </location>
</feature>
<dbReference type="InterPro" id="IPR036770">
    <property type="entry name" value="Ankyrin_rpt-contain_sf"/>
</dbReference>
<proteinExistence type="predicted"/>
<dbReference type="SMART" id="SM00248">
    <property type="entry name" value="ANK"/>
    <property type="match status" value="4"/>
</dbReference>
<evidence type="ECO:0000256" key="3">
    <source>
        <dbReference type="PROSITE-ProRule" id="PRU00023"/>
    </source>
</evidence>
<accession>A0A930HKN1</accession>
<evidence type="ECO:0000313" key="5">
    <source>
        <dbReference type="EMBL" id="MBF1383443.1"/>
    </source>
</evidence>
<protein>
    <submittedName>
        <fullName evidence="5">Ankyrin repeat domain-containing protein</fullName>
    </submittedName>
</protein>
<dbReference type="PANTHER" id="PTHR24189:SF50">
    <property type="entry name" value="ANKYRIN REPEAT AND SOCS BOX PROTEIN 2"/>
    <property type="match status" value="1"/>
</dbReference>
<dbReference type="SUPFAM" id="SSF48403">
    <property type="entry name" value="Ankyrin repeat"/>
    <property type="match status" value="1"/>
</dbReference>
<evidence type="ECO:0000313" key="6">
    <source>
        <dbReference type="Proteomes" id="UP000771736"/>
    </source>
</evidence>
<keyword evidence="1" id="KW-0677">Repeat</keyword>